<dbReference type="GO" id="GO:0006888">
    <property type="term" value="P:endoplasmic reticulum to Golgi vesicle-mediated transport"/>
    <property type="evidence" value="ECO:0007669"/>
    <property type="project" value="TreeGrafter"/>
</dbReference>
<evidence type="ECO:0000313" key="3">
    <source>
        <dbReference type="Proteomes" id="UP000313359"/>
    </source>
</evidence>
<dbReference type="GO" id="GO:0051082">
    <property type="term" value="F:unfolded protein binding"/>
    <property type="evidence" value="ECO:0007669"/>
    <property type="project" value="TreeGrafter"/>
</dbReference>
<gene>
    <name evidence="2" type="ORF">L227DRAFT_163985</name>
</gene>
<dbReference type="AlphaFoldDB" id="A0A5C2S5S9"/>
<dbReference type="GO" id="GO:0005789">
    <property type="term" value="C:endoplasmic reticulum membrane"/>
    <property type="evidence" value="ECO:0007669"/>
    <property type="project" value="TreeGrafter"/>
</dbReference>
<dbReference type="PANTHER" id="PTHR28228:SF1">
    <property type="entry name" value="SECRETORY COMPONENT PROTEIN SHR3"/>
    <property type="match status" value="1"/>
</dbReference>
<dbReference type="EMBL" id="ML122271">
    <property type="protein sequence ID" value="RPD59145.1"/>
    <property type="molecule type" value="Genomic_DNA"/>
</dbReference>
<evidence type="ECO:0000313" key="2">
    <source>
        <dbReference type="EMBL" id="RPD59145.1"/>
    </source>
</evidence>
<dbReference type="SMART" id="SM00786">
    <property type="entry name" value="SHR3_chaperone"/>
    <property type="match status" value="1"/>
</dbReference>
<feature type="compositionally biased region" description="Basic residues" evidence="1">
    <location>
        <begin position="229"/>
        <end position="239"/>
    </location>
</feature>
<keyword evidence="3" id="KW-1185">Reference proteome</keyword>
<feature type="compositionally biased region" description="Acidic residues" evidence="1">
    <location>
        <begin position="192"/>
        <end position="204"/>
    </location>
</feature>
<reference evidence="2" key="1">
    <citation type="journal article" date="2018" name="Genome Biol. Evol.">
        <title>Genomics and development of Lentinus tigrinus, a white-rot wood-decaying mushroom with dimorphic fruiting bodies.</title>
        <authorList>
            <person name="Wu B."/>
            <person name="Xu Z."/>
            <person name="Knudson A."/>
            <person name="Carlson A."/>
            <person name="Chen N."/>
            <person name="Kovaka S."/>
            <person name="LaButti K."/>
            <person name="Lipzen A."/>
            <person name="Pennachio C."/>
            <person name="Riley R."/>
            <person name="Schakwitz W."/>
            <person name="Umezawa K."/>
            <person name="Ohm R.A."/>
            <person name="Grigoriev I.V."/>
            <person name="Nagy L.G."/>
            <person name="Gibbons J."/>
            <person name="Hibbett D."/>
        </authorList>
    </citation>
    <scope>NUCLEOTIDE SEQUENCE [LARGE SCALE GENOMIC DNA]</scope>
    <source>
        <strain evidence="2">ALCF2SS1-6</strain>
    </source>
</reference>
<dbReference type="PANTHER" id="PTHR28228">
    <property type="entry name" value="SECRETORY COMPONENT PROTEIN SHR3"/>
    <property type="match status" value="1"/>
</dbReference>
<dbReference type="OrthoDB" id="5229808at2759"/>
<dbReference type="Pfam" id="PF08229">
    <property type="entry name" value="SHR3_chaperone"/>
    <property type="match status" value="2"/>
</dbReference>
<sequence length="239" mass="25815">MAGLRMSVVVSATAFLLGLLFTHWIADSVTLWKSPETQTDSRLWTAATYYAVLMHGVPQLTYVYGAVAALGGVTICWSLRDGNAGNLMFDGGSICESIWQSNSFSSAEFPPRAPVLYLVAIAVYVYRVVPNLVTNFSTLPLPFSTQTPAGSLPEFPATLRQPALELASSHLVCSVVLTGVLALQAGRWWAEQADDDDDDGEAEVDDKGAETSPETSAETDRAEPEQLRKREKAKAKAKA</sequence>
<organism evidence="2 3">
    <name type="scientific">Lentinus tigrinus ALCF2SS1-6</name>
    <dbReference type="NCBI Taxonomy" id="1328759"/>
    <lineage>
        <taxon>Eukaryota</taxon>
        <taxon>Fungi</taxon>
        <taxon>Dikarya</taxon>
        <taxon>Basidiomycota</taxon>
        <taxon>Agaricomycotina</taxon>
        <taxon>Agaricomycetes</taxon>
        <taxon>Polyporales</taxon>
        <taxon>Polyporaceae</taxon>
        <taxon>Lentinus</taxon>
    </lineage>
</organism>
<proteinExistence type="predicted"/>
<feature type="region of interest" description="Disordered" evidence="1">
    <location>
        <begin position="192"/>
        <end position="239"/>
    </location>
</feature>
<accession>A0A5C2S5S9</accession>
<dbReference type="Proteomes" id="UP000313359">
    <property type="component" value="Unassembled WGS sequence"/>
</dbReference>
<dbReference type="InterPro" id="IPR013248">
    <property type="entry name" value="Psh3/Shr3"/>
</dbReference>
<name>A0A5C2S5S9_9APHY</name>
<evidence type="ECO:0000256" key="1">
    <source>
        <dbReference type="SAM" id="MobiDB-lite"/>
    </source>
</evidence>
<feature type="compositionally biased region" description="Basic and acidic residues" evidence="1">
    <location>
        <begin position="218"/>
        <end position="228"/>
    </location>
</feature>
<protein>
    <submittedName>
        <fullName evidence="2">Uncharacterized protein</fullName>
    </submittedName>
</protein>